<evidence type="ECO:0000256" key="4">
    <source>
        <dbReference type="ARBA" id="ARBA00022723"/>
    </source>
</evidence>
<dbReference type="RefSeq" id="WP_368007820.1">
    <property type="nucleotide sequence ID" value="NZ_JAMXFF010000029.1"/>
</dbReference>
<dbReference type="SUPFAM" id="SSF54909">
    <property type="entry name" value="Dimeric alpha+beta barrel"/>
    <property type="match status" value="1"/>
</dbReference>
<organism evidence="11 12">
    <name type="scientific">Laspinema palackyanum D2a</name>
    <dbReference type="NCBI Taxonomy" id="2953684"/>
    <lineage>
        <taxon>Bacteria</taxon>
        <taxon>Bacillati</taxon>
        <taxon>Cyanobacteriota</taxon>
        <taxon>Cyanophyceae</taxon>
        <taxon>Oscillatoriophycideae</taxon>
        <taxon>Oscillatoriales</taxon>
        <taxon>Laspinemataceae</taxon>
        <taxon>Laspinema</taxon>
        <taxon>Laspinema palackyanum</taxon>
    </lineage>
</organism>
<comment type="similarity">
    <text evidence="8">Belongs to the DyP-type peroxidase family.</text>
</comment>
<evidence type="ECO:0000259" key="10">
    <source>
        <dbReference type="Pfam" id="PF20628"/>
    </source>
</evidence>
<protein>
    <submittedName>
        <fullName evidence="11">Dyp-type peroxidase</fullName>
    </submittedName>
</protein>
<evidence type="ECO:0000256" key="3">
    <source>
        <dbReference type="ARBA" id="ARBA00022617"/>
    </source>
</evidence>
<gene>
    <name evidence="11" type="ORF">NG799_18420</name>
</gene>
<keyword evidence="12" id="KW-1185">Reference proteome</keyword>
<reference evidence="11 12" key="1">
    <citation type="journal article" date="2022" name="Front. Microbiol.">
        <title>High genomic differentiation and limited gene flow indicate recent cryptic speciation within the genus Laspinema (cyanobacteria).</title>
        <authorList>
            <person name="Stanojkovic A."/>
            <person name="Skoupy S."/>
            <person name="Skaloud P."/>
            <person name="Dvorak P."/>
        </authorList>
    </citation>
    <scope>NUCLEOTIDE SEQUENCE [LARGE SCALE GENOMIC DNA]</scope>
    <source>
        <strain evidence="11 12">D2a</strain>
    </source>
</reference>
<dbReference type="PROSITE" id="PS51404">
    <property type="entry name" value="DYP_PEROXIDASE"/>
    <property type="match status" value="1"/>
</dbReference>
<keyword evidence="5" id="KW-0732">Signal</keyword>
<feature type="region of interest" description="Disordered" evidence="9">
    <location>
        <begin position="332"/>
        <end position="366"/>
    </location>
</feature>
<feature type="domain" description="Dyp-type peroxidase C-terminal" evidence="10">
    <location>
        <begin position="267"/>
        <end position="419"/>
    </location>
</feature>
<sequence length="666" mass="76912">MSNIDEKINQLHEIVTPFDDFEDEALLDEIQGNIIKAHGRNHSVHLFLQFTGDPDLVKQGISQFTHKYITSALAQAEDGKRYRQNQTVPSKIFGNLFFTAAGYQYLGYDPTQISNDPSFLKGMKHPDVNSQLGDDVQQWEAGFQQEIHALVLLAGDKRVGPRTEEAKQLERKDPKKLRKQPFLLAQQIETIKEELQIIAKVVHEDIGYVLRSSETGEEIEHFGFRDGVSQPLFLKRDIDREREESDFSQWDPRAPLSLVLSKDPLGEKEESYGSFLVYRKLEQNVKGWKKDVEALAEKLKGSEKAEPALAGAYRMGRFQDGTPVVLEDKPNSQISHENNFNYAQDPQGQKCPFQSHSRKVNPRGESKNLDEEKMNRIVRRGINYGPLPSEEPETDAGLLFLCFQANLETQFNLMQQHWCNQRNFLRPDMGTDAVIGVEKKEVDANGNLVAVTESYKWPTKWGEAGQTQADFSHWVTMKGGEYFFAPSMSFLKSFLPEPRRDIVFRGEPKQEIQAAKDKINELRDYQARNWAIGLHGDTLEPDDFLNFFNQRHLEFEFYLLNQVQLGDSDAYDRNIRTLTRYIKDVRNKEIEESEYKIAELKEYQELNWAIGFDGETIQPDQFVRFFGERHLPFQFYVQNKTLSLGDQSAYNQNIDTLNDYISFLKD</sequence>
<dbReference type="InterPro" id="IPR011008">
    <property type="entry name" value="Dimeric_a/b-barrel"/>
</dbReference>
<evidence type="ECO:0000256" key="9">
    <source>
        <dbReference type="SAM" id="MobiDB-lite"/>
    </source>
</evidence>
<proteinExistence type="inferred from homology"/>
<keyword evidence="6" id="KW-0560">Oxidoreductase</keyword>
<comment type="caution">
    <text evidence="11">The sequence shown here is derived from an EMBL/GenBank/DDBJ whole genome shotgun (WGS) entry which is preliminary data.</text>
</comment>
<keyword evidence="7" id="KW-0408">Iron</keyword>
<keyword evidence="3" id="KW-0349">Heme</keyword>
<evidence type="ECO:0000313" key="11">
    <source>
        <dbReference type="EMBL" id="MCT7968289.1"/>
    </source>
</evidence>
<evidence type="ECO:0000256" key="5">
    <source>
        <dbReference type="ARBA" id="ARBA00022729"/>
    </source>
</evidence>
<evidence type="ECO:0000313" key="12">
    <source>
        <dbReference type="Proteomes" id="UP001525890"/>
    </source>
</evidence>
<accession>A0ABT2MU80</accession>
<dbReference type="PANTHER" id="PTHR30521:SF4">
    <property type="entry name" value="DEFERROCHELATASE"/>
    <property type="match status" value="1"/>
</dbReference>
<evidence type="ECO:0000256" key="2">
    <source>
        <dbReference type="ARBA" id="ARBA00022559"/>
    </source>
</evidence>
<evidence type="ECO:0000256" key="7">
    <source>
        <dbReference type="ARBA" id="ARBA00023004"/>
    </source>
</evidence>
<keyword evidence="2 11" id="KW-0575">Peroxidase</keyword>
<dbReference type="Pfam" id="PF20628">
    <property type="entry name" value="Dyp_perox_C"/>
    <property type="match status" value="1"/>
</dbReference>
<evidence type="ECO:0000256" key="8">
    <source>
        <dbReference type="ARBA" id="ARBA00025737"/>
    </source>
</evidence>
<dbReference type="PANTHER" id="PTHR30521">
    <property type="entry name" value="DEFERROCHELATASE/PEROXIDASE"/>
    <property type="match status" value="1"/>
</dbReference>
<dbReference type="InterPro" id="IPR006314">
    <property type="entry name" value="Dyp_peroxidase"/>
</dbReference>
<dbReference type="InterPro" id="IPR048328">
    <property type="entry name" value="Dyp_perox_C"/>
</dbReference>
<dbReference type="GO" id="GO:0004601">
    <property type="term" value="F:peroxidase activity"/>
    <property type="evidence" value="ECO:0007669"/>
    <property type="project" value="UniProtKB-KW"/>
</dbReference>
<dbReference type="Proteomes" id="UP001525890">
    <property type="component" value="Unassembled WGS sequence"/>
</dbReference>
<dbReference type="EMBL" id="JAMXFF010000029">
    <property type="protein sequence ID" value="MCT7968289.1"/>
    <property type="molecule type" value="Genomic_DNA"/>
</dbReference>
<feature type="compositionally biased region" description="Polar residues" evidence="9">
    <location>
        <begin position="332"/>
        <end position="355"/>
    </location>
</feature>
<name>A0ABT2MU80_9CYAN</name>
<evidence type="ECO:0000256" key="1">
    <source>
        <dbReference type="ARBA" id="ARBA00001970"/>
    </source>
</evidence>
<evidence type="ECO:0000256" key="6">
    <source>
        <dbReference type="ARBA" id="ARBA00023002"/>
    </source>
</evidence>
<keyword evidence="4" id="KW-0479">Metal-binding</keyword>
<comment type="cofactor">
    <cofactor evidence="1">
        <name>heme b</name>
        <dbReference type="ChEBI" id="CHEBI:60344"/>
    </cofactor>
</comment>